<dbReference type="InterPro" id="IPR013096">
    <property type="entry name" value="Cupin_2"/>
</dbReference>
<dbReference type="Proteomes" id="UP000198680">
    <property type="component" value="Unassembled WGS sequence"/>
</dbReference>
<dbReference type="InterPro" id="IPR014710">
    <property type="entry name" value="RmlC-like_jellyroll"/>
</dbReference>
<sequence length="143" mass="15479">MAGYYVNKDAGEICDLGVVSMRVLVEDQAGGAFALAEFRGDEGPWTIPHVHQRTSESFFVLDGTFDFECDGDAVTAGRGDYYLVPVGSPHMITARRGGGTLLAIMAPAGLHEMFKALSRLPGDSLRDPVVRREISSRYDSVPV</sequence>
<dbReference type="STRING" id="1137991.SAMN05660642_03942"/>
<keyword evidence="3" id="KW-1185">Reference proteome</keyword>
<reference evidence="3" key="1">
    <citation type="submission" date="2016-10" db="EMBL/GenBank/DDBJ databases">
        <authorList>
            <person name="Varghese N."/>
            <person name="Submissions S."/>
        </authorList>
    </citation>
    <scope>NUCLEOTIDE SEQUENCE [LARGE SCALE GENOMIC DNA]</scope>
    <source>
        <strain evidence="3">DSM 45419</strain>
    </source>
</reference>
<protein>
    <submittedName>
        <fullName evidence="2">Cupin domain-containing protein</fullName>
    </submittedName>
</protein>
<dbReference type="PANTHER" id="PTHR36440">
    <property type="entry name" value="PUTATIVE (AFU_ORTHOLOGUE AFUA_8G07350)-RELATED"/>
    <property type="match status" value="1"/>
</dbReference>
<name>A0A1G9YAU6_9ACTN</name>
<dbReference type="AlphaFoldDB" id="A0A1G9YAU6"/>
<dbReference type="OrthoDB" id="9791637at2"/>
<feature type="domain" description="Cupin type-2" evidence="1">
    <location>
        <begin position="46"/>
        <end position="94"/>
    </location>
</feature>
<dbReference type="InterPro" id="IPR053146">
    <property type="entry name" value="QDO-like"/>
</dbReference>
<dbReference type="InterPro" id="IPR011051">
    <property type="entry name" value="RmlC_Cupin_sf"/>
</dbReference>
<evidence type="ECO:0000259" key="1">
    <source>
        <dbReference type="Pfam" id="PF07883"/>
    </source>
</evidence>
<evidence type="ECO:0000313" key="3">
    <source>
        <dbReference type="Proteomes" id="UP000198680"/>
    </source>
</evidence>
<dbReference type="SUPFAM" id="SSF51182">
    <property type="entry name" value="RmlC-like cupins"/>
    <property type="match status" value="1"/>
</dbReference>
<accession>A0A1G9YAU6</accession>
<gene>
    <name evidence="2" type="ORF">SAMN05660642_03942</name>
</gene>
<organism evidence="2 3">
    <name type="scientific">Geodermatophilus siccatus</name>
    <dbReference type="NCBI Taxonomy" id="1137991"/>
    <lineage>
        <taxon>Bacteria</taxon>
        <taxon>Bacillati</taxon>
        <taxon>Actinomycetota</taxon>
        <taxon>Actinomycetes</taxon>
        <taxon>Geodermatophilales</taxon>
        <taxon>Geodermatophilaceae</taxon>
        <taxon>Geodermatophilus</taxon>
    </lineage>
</organism>
<dbReference type="EMBL" id="FNHE01000011">
    <property type="protein sequence ID" value="SDN05651.1"/>
    <property type="molecule type" value="Genomic_DNA"/>
</dbReference>
<dbReference type="Gene3D" id="2.60.120.10">
    <property type="entry name" value="Jelly Rolls"/>
    <property type="match status" value="1"/>
</dbReference>
<proteinExistence type="predicted"/>
<dbReference type="PANTHER" id="PTHR36440:SF1">
    <property type="entry name" value="PUTATIVE (AFU_ORTHOLOGUE AFUA_8G07350)-RELATED"/>
    <property type="match status" value="1"/>
</dbReference>
<evidence type="ECO:0000313" key="2">
    <source>
        <dbReference type="EMBL" id="SDN05651.1"/>
    </source>
</evidence>
<dbReference type="RefSeq" id="WP_091222355.1">
    <property type="nucleotide sequence ID" value="NZ_FNHE01000011.1"/>
</dbReference>
<dbReference type="Pfam" id="PF07883">
    <property type="entry name" value="Cupin_2"/>
    <property type="match status" value="1"/>
</dbReference>